<accession>A0A5M4B8G8</accession>
<dbReference type="EMBL" id="BLBC01000005">
    <property type="protein sequence ID" value="GET45582.1"/>
    <property type="molecule type" value="Genomic_DNA"/>
</dbReference>
<organism evidence="1 2">
    <name type="scientific">Capnocytophaga felis</name>
    <dbReference type="NCBI Taxonomy" id="2267611"/>
    <lineage>
        <taxon>Bacteria</taxon>
        <taxon>Pseudomonadati</taxon>
        <taxon>Bacteroidota</taxon>
        <taxon>Flavobacteriia</taxon>
        <taxon>Flavobacteriales</taxon>
        <taxon>Flavobacteriaceae</taxon>
        <taxon>Capnocytophaga</taxon>
    </lineage>
</organism>
<keyword evidence="2" id="KW-1185">Reference proteome</keyword>
<name>A0A5M4B8G8_9FLAO</name>
<sequence length="84" mass="9332">MTYTGGELNKLNGDYGISAPNKSVPVMKLIKNHKPNSKDELYELIKFHYEIECPCGVKSQGTIEGFGKNLYEAQQKNGGIINIL</sequence>
<dbReference type="Proteomes" id="UP000398217">
    <property type="component" value="Unassembled WGS sequence"/>
</dbReference>
<reference evidence="2" key="1">
    <citation type="journal article" date="2020" name="Int. J. Syst. Evol. Microbiol.">
        <title>Capnocytophaga felis sp. nov. isolated from the feline oral cavity.</title>
        <authorList>
            <person name="Suzuki M."/>
            <person name="Umeda K."/>
            <person name="Kimura M."/>
            <person name="Imaoka K."/>
            <person name="Morikawa S."/>
            <person name="Maeda K."/>
        </authorList>
    </citation>
    <scope>NUCLEOTIDE SEQUENCE [LARGE SCALE GENOMIC DNA]</scope>
    <source>
        <strain evidence="2">KC07070</strain>
    </source>
</reference>
<evidence type="ECO:0000313" key="1">
    <source>
        <dbReference type="EMBL" id="GET45582.1"/>
    </source>
</evidence>
<dbReference type="AlphaFoldDB" id="A0A5M4B8G8"/>
<protein>
    <submittedName>
        <fullName evidence="1">Uncharacterized protein</fullName>
    </submittedName>
</protein>
<gene>
    <name evidence="1" type="ORF">RCZ01_08840</name>
</gene>
<dbReference type="RefSeq" id="WP_155284227.1">
    <property type="nucleotide sequence ID" value="NZ_BLBC01000005.1"/>
</dbReference>
<evidence type="ECO:0000313" key="2">
    <source>
        <dbReference type="Proteomes" id="UP000398217"/>
    </source>
</evidence>
<proteinExistence type="predicted"/>
<comment type="caution">
    <text evidence="1">The sequence shown here is derived from an EMBL/GenBank/DDBJ whole genome shotgun (WGS) entry which is preliminary data.</text>
</comment>